<dbReference type="SUPFAM" id="SSF101874">
    <property type="entry name" value="YceI-like"/>
    <property type="match status" value="1"/>
</dbReference>
<dbReference type="InterPro" id="IPR036761">
    <property type="entry name" value="TTHA0802/YceI-like_sf"/>
</dbReference>
<dbReference type="InterPro" id="IPR007372">
    <property type="entry name" value="Lipid/polyisoprenoid-bd_YceI"/>
</dbReference>
<dbReference type="Pfam" id="PF04264">
    <property type="entry name" value="YceI"/>
    <property type="match status" value="1"/>
</dbReference>
<feature type="signal peptide" evidence="1">
    <location>
        <begin position="1"/>
        <end position="18"/>
    </location>
</feature>
<keyword evidence="4" id="KW-1185">Reference proteome</keyword>
<gene>
    <name evidence="3" type="ORF">H9Y05_03475</name>
</gene>
<dbReference type="RefSeq" id="WP_216713520.1">
    <property type="nucleotide sequence ID" value="NZ_JACVEL010000002.1"/>
</dbReference>
<dbReference type="PROSITE" id="PS51257">
    <property type="entry name" value="PROKAR_LIPOPROTEIN"/>
    <property type="match status" value="1"/>
</dbReference>
<accession>A0A8J6PH79</accession>
<comment type="caution">
    <text evidence="3">The sequence shown here is derived from an EMBL/GenBank/DDBJ whole genome shotgun (WGS) entry which is preliminary data.</text>
</comment>
<evidence type="ECO:0000313" key="3">
    <source>
        <dbReference type="EMBL" id="MBC9811526.1"/>
    </source>
</evidence>
<protein>
    <submittedName>
        <fullName evidence="3">YceI family protein</fullName>
    </submittedName>
</protein>
<dbReference type="Proteomes" id="UP000652681">
    <property type="component" value="Unassembled WGS sequence"/>
</dbReference>
<dbReference type="AlphaFoldDB" id="A0A8J6PH79"/>
<evidence type="ECO:0000256" key="1">
    <source>
        <dbReference type="SAM" id="SignalP"/>
    </source>
</evidence>
<sequence>MKQFIKCITLIAGIVVLAACGGKGEQTDEKKDVTYSYSHENSVMEWTAFKFESKAPVKGTFNKITITSVSEAADVKTLAESFGFTIPVSSIETQDESRNAKIIEFFFGTMSTVDLTGHIVKLADDGTAELEVTMNGITDLVKGKYEIADKNFSFKATMDIAKWNTSKAIDVLNAACKENHTENGVTKVWSEVDLSFTTKVVENAK</sequence>
<dbReference type="Gene3D" id="2.40.128.110">
    <property type="entry name" value="Lipid/polyisoprenoid-binding, YceI-like"/>
    <property type="match status" value="1"/>
</dbReference>
<evidence type="ECO:0000259" key="2">
    <source>
        <dbReference type="Pfam" id="PF04264"/>
    </source>
</evidence>
<feature type="chain" id="PRO_5035258648" evidence="1">
    <location>
        <begin position="19"/>
        <end position="205"/>
    </location>
</feature>
<dbReference type="EMBL" id="JACVEL010000002">
    <property type="protein sequence ID" value="MBC9811526.1"/>
    <property type="molecule type" value="Genomic_DNA"/>
</dbReference>
<proteinExistence type="predicted"/>
<reference evidence="3" key="1">
    <citation type="submission" date="2020-09" db="EMBL/GenBank/DDBJ databases">
        <title>Taishania pollutisoli gen. nov., sp. nov., Isolated from Tetrabromobisphenol A-Contaminated Soil.</title>
        <authorList>
            <person name="Chen Q."/>
        </authorList>
    </citation>
    <scope>NUCLEOTIDE SEQUENCE</scope>
    <source>
        <strain evidence="3">CZZ-1</strain>
    </source>
</reference>
<feature type="domain" description="Lipid/polyisoprenoid-binding YceI-like" evidence="2">
    <location>
        <begin position="38"/>
        <end position="198"/>
    </location>
</feature>
<name>A0A8J6PH79_9FLAO</name>
<organism evidence="3 4">
    <name type="scientific">Taishania pollutisoli</name>
    <dbReference type="NCBI Taxonomy" id="2766479"/>
    <lineage>
        <taxon>Bacteria</taxon>
        <taxon>Pseudomonadati</taxon>
        <taxon>Bacteroidota</taxon>
        <taxon>Flavobacteriia</taxon>
        <taxon>Flavobacteriales</taxon>
        <taxon>Crocinitomicaceae</taxon>
        <taxon>Taishania</taxon>
    </lineage>
</organism>
<keyword evidence="1" id="KW-0732">Signal</keyword>
<evidence type="ECO:0000313" key="4">
    <source>
        <dbReference type="Proteomes" id="UP000652681"/>
    </source>
</evidence>